<reference evidence="3 4" key="1">
    <citation type="journal article" date="2021" name="Comput. Struct. Biotechnol. J.">
        <title>De novo genome assembly of the potent medicinal plant Rehmannia glutinosa using nanopore technology.</title>
        <authorList>
            <person name="Ma L."/>
            <person name="Dong C."/>
            <person name="Song C."/>
            <person name="Wang X."/>
            <person name="Zheng X."/>
            <person name="Niu Y."/>
            <person name="Chen S."/>
            <person name="Feng W."/>
        </authorList>
    </citation>
    <scope>NUCLEOTIDE SEQUENCE [LARGE SCALE GENOMIC DNA]</scope>
    <source>
        <strain evidence="3">DH-2019</strain>
    </source>
</reference>
<dbReference type="Pfam" id="PF14111">
    <property type="entry name" value="DUF4283"/>
    <property type="match status" value="1"/>
</dbReference>
<evidence type="ECO:0000259" key="1">
    <source>
        <dbReference type="Pfam" id="PF14111"/>
    </source>
</evidence>
<dbReference type="Proteomes" id="UP001318860">
    <property type="component" value="Unassembled WGS sequence"/>
</dbReference>
<name>A0ABR0VS32_REHGL</name>
<dbReference type="PANTHER" id="PTHR31286:SF178">
    <property type="entry name" value="DUF4283 DOMAIN-CONTAINING PROTEIN"/>
    <property type="match status" value="1"/>
</dbReference>
<evidence type="ECO:0000313" key="4">
    <source>
        <dbReference type="Proteomes" id="UP001318860"/>
    </source>
</evidence>
<dbReference type="PANTHER" id="PTHR31286">
    <property type="entry name" value="GLYCINE-RICH CELL WALL STRUCTURAL PROTEIN 1.8-LIKE"/>
    <property type="match status" value="1"/>
</dbReference>
<dbReference type="InterPro" id="IPR040256">
    <property type="entry name" value="At4g02000-like"/>
</dbReference>
<keyword evidence="4" id="KW-1185">Reference proteome</keyword>
<accession>A0ABR0VS32</accession>
<organism evidence="3 4">
    <name type="scientific">Rehmannia glutinosa</name>
    <name type="common">Chinese foxglove</name>
    <dbReference type="NCBI Taxonomy" id="99300"/>
    <lineage>
        <taxon>Eukaryota</taxon>
        <taxon>Viridiplantae</taxon>
        <taxon>Streptophyta</taxon>
        <taxon>Embryophyta</taxon>
        <taxon>Tracheophyta</taxon>
        <taxon>Spermatophyta</taxon>
        <taxon>Magnoliopsida</taxon>
        <taxon>eudicotyledons</taxon>
        <taxon>Gunneridae</taxon>
        <taxon>Pentapetalae</taxon>
        <taxon>asterids</taxon>
        <taxon>lamiids</taxon>
        <taxon>Lamiales</taxon>
        <taxon>Orobanchaceae</taxon>
        <taxon>Rehmannieae</taxon>
        <taxon>Rehmannia</taxon>
    </lineage>
</organism>
<evidence type="ECO:0008006" key="5">
    <source>
        <dbReference type="Google" id="ProtNLM"/>
    </source>
</evidence>
<sequence>MEQDIVDRIKNFTLTTDEKEEIALEEKDVSKSKAECARSLLGKSFGSKKINFAGLRNTLLNIWQTRDPLTVREIGNNLFQFIFQNQEDKNRVLKGKTWTFDNQYLLLREWSEDILEKVESINTVELWVQIWNLPFHWISLDTGRKIGKKFSFVSDVNIPDAGNIKGMHIRILADINLDKPLLRGTNIKLGEETHWLDFRYENLQGFCFYCGLVGHSEKGCQSRREDLRKNDFKEDQFGDWLRAQESSPFRQLNRASRFTTGNNSNLSSIDRSTNTVLSDIPGQENKGINEDNLSGKEGLDMVSCPRVDVPHISCGDQDKENIIPFSCLPEAPSPTQPSPLVLIYCNEMGKRVSIPLKESTNELVLTNNNQRKNEGQGKRYSKRVGKKIGEAIPMEIYGNFEAYSSCQKRPFNMLQEDIDQQSGELKKRKTGGDVKQDRLHFSVFLLWILWKARNQWIFQKYGGLVMIFILEQKLNGKSSVSLSKAPPVLVLYPAPSMSILLIILSSPPQ</sequence>
<proteinExistence type="predicted"/>
<gene>
    <name evidence="3" type="ORF">DH2020_029648</name>
</gene>
<evidence type="ECO:0000313" key="3">
    <source>
        <dbReference type="EMBL" id="KAK6136615.1"/>
    </source>
</evidence>
<feature type="domain" description="DUF4283" evidence="1">
    <location>
        <begin position="33"/>
        <end position="113"/>
    </location>
</feature>
<dbReference type="InterPro" id="IPR025836">
    <property type="entry name" value="Zn_knuckle_CX2CX4HX4C"/>
</dbReference>
<dbReference type="EMBL" id="JABTTQ020001024">
    <property type="protein sequence ID" value="KAK6136615.1"/>
    <property type="molecule type" value="Genomic_DNA"/>
</dbReference>
<dbReference type="InterPro" id="IPR025558">
    <property type="entry name" value="DUF4283"/>
</dbReference>
<protein>
    <recommendedName>
        <fullName evidence="5">CCHC-type domain-containing protein</fullName>
    </recommendedName>
</protein>
<evidence type="ECO:0000259" key="2">
    <source>
        <dbReference type="Pfam" id="PF14392"/>
    </source>
</evidence>
<feature type="domain" description="Zinc knuckle CX2CX4HX4C" evidence="2">
    <location>
        <begin position="177"/>
        <end position="221"/>
    </location>
</feature>
<dbReference type="Pfam" id="PF14392">
    <property type="entry name" value="zf-CCHC_4"/>
    <property type="match status" value="1"/>
</dbReference>
<comment type="caution">
    <text evidence="3">The sequence shown here is derived from an EMBL/GenBank/DDBJ whole genome shotgun (WGS) entry which is preliminary data.</text>
</comment>